<proteinExistence type="predicted"/>
<reference evidence="1" key="1">
    <citation type="submission" date="2016-12" db="EMBL/GenBank/DDBJ databases">
        <title>The genomes of Aspergillus section Nigri reveals drivers in fungal speciation.</title>
        <authorList>
            <consortium name="DOE Joint Genome Institute"/>
            <person name="Vesth T.C."/>
            <person name="Nybo J."/>
            <person name="Theobald S."/>
            <person name="Brandl J."/>
            <person name="Frisvad J.C."/>
            <person name="Nielsen K.F."/>
            <person name="Lyhne E.K."/>
            <person name="Kogle M.E."/>
            <person name="Kuo A."/>
            <person name="Riley R."/>
            <person name="Clum A."/>
            <person name="Nolan M."/>
            <person name="Lipzen A."/>
            <person name="Salamov A."/>
            <person name="Henrissat B."/>
            <person name="Wiebenga A."/>
            <person name="De vries R.P."/>
            <person name="Grigoriev I.V."/>
            <person name="Mortensen U.H."/>
            <person name="Andersen M.R."/>
            <person name="Baker S.E."/>
        </authorList>
    </citation>
    <scope>NUCLEOTIDE SEQUENCE</scope>
    <source>
        <strain evidence="1">IBT 28561</strain>
    </source>
</reference>
<accession>A0A2I1CSH8</accession>
<dbReference type="InterPro" id="IPR035994">
    <property type="entry name" value="Nucleoside_phosphorylase_sf"/>
</dbReference>
<dbReference type="InterPro" id="IPR053137">
    <property type="entry name" value="NLR-like"/>
</dbReference>
<dbReference type="PANTHER" id="PTHR46082">
    <property type="entry name" value="ATP/GTP-BINDING PROTEIN-RELATED"/>
    <property type="match status" value="1"/>
</dbReference>
<dbReference type="EMBL" id="MSFM01000014">
    <property type="protein sequence ID" value="PKY00567.1"/>
    <property type="molecule type" value="Genomic_DNA"/>
</dbReference>
<name>A0A2I1CSH8_ASPC2</name>
<organism evidence="1 2">
    <name type="scientific">Aspergillus campestris (strain IBT 28561)</name>
    <dbReference type="NCBI Taxonomy" id="1392248"/>
    <lineage>
        <taxon>Eukaryota</taxon>
        <taxon>Fungi</taxon>
        <taxon>Dikarya</taxon>
        <taxon>Ascomycota</taxon>
        <taxon>Pezizomycotina</taxon>
        <taxon>Eurotiomycetes</taxon>
        <taxon>Eurotiomycetidae</taxon>
        <taxon>Eurotiales</taxon>
        <taxon>Aspergillaceae</taxon>
        <taxon>Aspergillus</taxon>
        <taxon>Aspergillus subgen. Circumdati</taxon>
    </lineage>
</organism>
<dbReference type="VEuPathDB" id="FungiDB:P168DRAFT_307474"/>
<dbReference type="OrthoDB" id="1658288at2759"/>
<keyword evidence="2" id="KW-1185">Reference proteome</keyword>
<comment type="caution">
    <text evidence="1">The sequence shown here is derived from an EMBL/GenBank/DDBJ whole genome shotgun (WGS) entry which is preliminary data.</text>
</comment>
<dbReference type="Proteomes" id="UP000234254">
    <property type="component" value="Unassembled WGS sequence"/>
</dbReference>
<dbReference type="AlphaFoldDB" id="A0A2I1CSH8"/>
<dbReference type="GO" id="GO:0003824">
    <property type="term" value="F:catalytic activity"/>
    <property type="evidence" value="ECO:0007669"/>
    <property type="project" value="InterPro"/>
</dbReference>
<evidence type="ECO:0000313" key="2">
    <source>
        <dbReference type="Proteomes" id="UP000234254"/>
    </source>
</evidence>
<dbReference type="GO" id="GO:0009116">
    <property type="term" value="P:nucleoside metabolic process"/>
    <property type="evidence" value="ECO:0007669"/>
    <property type="project" value="InterPro"/>
</dbReference>
<dbReference type="GeneID" id="36546633"/>
<dbReference type="SUPFAM" id="SSF53167">
    <property type="entry name" value="Purine and uridine phosphorylases"/>
    <property type="match status" value="1"/>
</dbReference>
<dbReference type="PANTHER" id="PTHR46082:SF6">
    <property type="entry name" value="AAA+ ATPASE DOMAIN-CONTAINING PROTEIN-RELATED"/>
    <property type="match status" value="1"/>
</dbReference>
<evidence type="ECO:0000313" key="1">
    <source>
        <dbReference type="EMBL" id="PKY00567.1"/>
    </source>
</evidence>
<protein>
    <submittedName>
        <fullName evidence="1">Purine and uridine phosphorylase</fullName>
    </submittedName>
</protein>
<sequence length="377" mass="41840">MSPGATVDNSHFHIGILCALPLESRAVRGMFDEIDGFDNDSHFTQASTDTGSYTAGKIGPHRVVLGHLPGMGLVETANFAQRFRYSFANLQLVLLVGICGGSPRDDKKHEIILGDVIIGRKAINPDLGRRYQDGLQSRSRMEDTLGRQSPEIRGFIKKLESYKTPLRENTARYLSRLLTKPEFQMSSYPGSDKDKLFEPIYLHKHYDSKRCHCKSQLGSCKAARETLCDQLGCDSKYLIQRDRLKSQVLTSPALHFGTIESGNAIIKCANYREHMFQTENAIGFDMESAGLWEYLPTVIVKGVCDYADSHKNKLWQDYAAASAAACTRAVLDLWDRSPERSIASQATVPTMVFNNGANMTVGIQSQTANISGLTMNS</sequence>
<dbReference type="Gene3D" id="3.40.50.1580">
    <property type="entry name" value="Nucleoside phosphorylase domain"/>
    <property type="match status" value="1"/>
</dbReference>
<dbReference type="RefSeq" id="XP_024689161.1">
    <property type="nucleotide sequence ID" value="XM_024839109.1"/>
</dbReference>
<gene>
    <name evidence="1" type="ORF">P168DRAFT_307474</name>
</gene>